<protein>
    <recommendedName>
        <fullName evidence="3">Peptidase S24/S26A/S26B/S26C domain-containing protein</fullName>
    </recommendedName>
</protein>
<name>A0A564UEZ6_9FIRM</name>
<evidence type="ECO:0000313" key="1">
    <source>
        <dbReference type="EMBL" id="VUX18083.1"/>
    </source>
</evidence>
<proteinExistence type="predicted"/>
<reference evidence="1 2" key="1">
    <citation type="submission" date="2019-07" db="EMBL/GenBank/DDBJ databases">
        <authorList>
            <person name="Hibberd C M."/>
            <person name="Gehrig L. J."/>
            <person name="Chang H.-W."/>
            <person name="Venkatesh S."/>
        </authorList>
    </citation>
    <scope>NUCLEOTIDE SEQUENCE [LARGE SCALE GENOMIC DNA]</scope>
    <source>
        <strain evidence="1">Ruminococcus_torques_SSTS_Bg7063</strain>
    </source>
</reference>
<dbReference type="InterPro" id="IPR036286">
    <property type="entry name" value="LexA/Signal_pep-like_sf"/>
</dbReference>
<evidence type="ECO:0000313" key="2">
    <source>
        <dbReference type="Proteomes" id="UP000363661"/>
    </source>
</evidence>
<dbReference type="RefSeq" id="WP_144367639.1">
    <property type="nucleotide sequence ID" value="NZ_CABHNA010000079.1"/>
</dbReference>
<accession>A0A564UEZ6</accession>
<evidence type="ECO:0008006" key="3">
    <source>
        <dbReference type="Google" id="ProtNLM"/>
    </source>
</evidence>
<dbReference type="SUPFAM" id="SSF51306">
    <property type="entry name" value="LexA/Signal peptidase"/>
    <property type="match status" value="1"/>
</dbReference>
<gene>
    <name evidence="1" type="ORF">RTSSTS7063_02383</name>
</gene>
<dbReference type="EMBL" id="CABHNA010000079">
    <property type="protein sequence ID" value="VUX18083.1"/>
    <property type="molecule type" value="Genomic_DNA"/>
</dbReference>
<dbReference type="AlphaFoldDB" id="A0A564UEZ6"/>
<organism evidence="1 2">
    <name type="scientific">[Ruminococcus] torques</name>
    <dbReference type="NCBI Taxonomy" id="33039"/>
    <lineage>
        <taxon>Bacteria</taxon>
        <taxon>Bacillati</taxon>
        <taxon>Bacillota</taxon>
        <taxon>Clostridia</taxon>
        <taxon>Lachnospirales</taxon>
        <taxon>Lachnospiraceae</taxon>
        <taxon>Mediterraneibacter</taxon>
    </lineage>
</organism>
<sequence>MSRKLTIEEALESQGFYMSTTVGVSMFPLLRNRRDTILIRPVTEPLKKYDVPLYKRGNNYVLHRIVKITQDGYVICGDNCLQKEYDVTDQQIIGVLSGIQRGEKKIDMDGAGYKLYCRLWVFLYPLRCILKRAAAKLKNGIKRIIGNGI</sequence>
<keyword evidence="2" id="KW-1185">Reference proteome</keyword>
<dbReference type="Proteomes" id="UP000363661">
    <property type="component" value="Unassembled WGS sequence"/>
</dbReference>